<feature type="domain" description="Secretion system C-terminal sorting" evidence="8">
    <location>
        <begin position="461"/>
        <end position="533"/>
    </location>
</feature>
<protein>
    <submittedName>
        <fullName evidence="9">S8 family serine peptidase</fullName>
    </submittedName>
</protein>
<dbReference type="CDD" id="cd07493">
    <property type="entry name" value="Peptidases_S8_9"/>
    <property type="match status" value="1"/>
</dbReference>
<keyword evidence="10" id="KW-1185">Reference proteome</keyword>
<dbReference type="SUPFAM" id="SSF52743">
    <property type="entry name" value="Subtilisin-like"/>
    <property type="match status" value="1"/>
</dbReference>
<keyword evidence="6" id="KW-0732">Signal</keyword>
<feature type="signal peptide" evidence="6">
    <location>
        <begin position="1"/>
        <end position="21"/>
    </location>
</feature>
<dbReference type="PROSITE" id="PS00138">
    <property type="entry name" value="SUBTILASE_SER"/>
    <property type="match status" value="1"/>
</dbReference>
<feature type="active site" description="Charge relay system" evidence="5">
    <location>
        <position position="397"/>
    </location>
</feature>
<evidence type="ECO:0000313" key="10">
    <source>
        <dbReference type="Proteomes" id="UP000326570"/>
    </source>
</evidence>
<evidence type="ECO:0000313" key="9">
    <source>
        <dbReference type="EMBL" id="KAA9325229.1"/>
    </source>
</evidence>
<evidence type="ECO:0000256" key="1">
    <source>
        <dbReference type="ARBA" id="ARBA00011073"/>
    </source>
</evidence>
<dbReference type="EMBL" id="VTWT01000013">
    <property type="protein sequence ID" value="KAA9325229.1"/>
    <property type="molecule type" value="Genomic_DNA"/>
</dbReference>
<proteinExistence type="inferred from homology"/>
<sequence>MKKLFTLCCLFLCSFPSLVQAQTDKKYFIYFKDKANSPYSVSQPAAYLSQAALARRTRQNITVKTRDLPVNPAYVSGIKNTGASVLYKSRWFNGVLVSASPAQLALIQNLPFVNATFATEKTSGATQPDKTEKPANALRLAANRSDYGISYRQAEMIGATQMHDAGFRGEGMTIAVFDAGFPDVNTGLPFAHLFRNNQIKGTYDFVDNDQTVYEKNSHGTMALSCIGAYQLGKYIGTAYKANFYLFITEDVRSEHPVEEFNWLFAAEYADSAGVDIISSSLGYNFFDEPSVSYSYADLNGDKAVSTRAADFAAATGILVVNSAGNEGEDKDWRYIIAPADGDSVLAVGAVDSLGFKASFSSFGPTSDGRIKPNVSAQGRMAAVVTTNGYIGRNNGTSFSCPIISGLAAGLWQANPHLTNMELIDLLQRSGTQASKPDNNLGYGIPNFQRAFQLSYPTDIVVYPNPSEGNNIALAFPKSYWSAPVEINVYDRIGRKVQAFTVPKLNTKGTLNFTLKSNLKSGFYFIQTIQGKQVKSIRFLKL</sequence>
<gene>
    <name evidence="9" type="ORF">F0P94_18575</name>
</gene>
<dbReference type="InterPro" id="IPR050131">
    <property type="entry name" value="Peptidase_S8_subtilisin-like"/>
</dbReference>
<organism evidence="9 10">
    <name type="scientific">Adhaeribacter soli</name>
    <dbReference type="NCBI Taxonomy" id="2607655"/>
    <lineage>
        <taxon>Bacteria</taxon>
        <taxon>Pseudomonadati</taxon>
        <taxon>Bacteroidota</taxon>
        <taxon>Cytophagia</taxon>
        <taxon>Cytophagales</taxon>
        <taxon>Hymenobacteraceae</taxon>
        <taxon>Adhaeribacter</taxon>
    </lineage>
</organism>
<feature type="active site" description="Charge relay system" evidence="5">
    <location>
        <position position="218"/>
    </location>
</feature>
<dbReference type="GO" id="GO:0004252">
    <property type="term" value="F:serine-type endopeptidase activity"/>
    <property type="evidence" value="ECO:0007669"/>
    <property type="project" value="UniProtKB-UniRule"/>
</dbReference>
<keyword evidence="4 5" id="KW-0720">Serine protease</keyword>
<evidence type="ECO:0000256" key="2">
    <source>
        <dbReference type="ARBA" id="ARBA00022670"/>
    </source>
</evidence>
<dbReference type="PANTHER" id="PTHR43806">
    <property type="entry name" value="PEPTIDASE S8"/>
    <property type="match status" value="1"/>
</dbReference>
<dbReference type="InterPro" id="IPR000209">
    <property type="entry name" value="Peptidase_S8/S53_dom"/>
</dbReference>
<evidence type="ECO:0000256" key="5">
    <source>
        <dbReference type="PROSITE-ProRule" id="PRU01240"/>
    </source>
</evidence>
<dbReference type="NCBIfam" id="TIGR04183">
    <property type="entry name" value="Por_Secre_tail"/>
    <property type="match status" value="1"/>
</dbReference>
<dbReference type="AlphaFoldDB" id="A0A5N1IIX0"/>
<dbReference type="InterPro" id="IPR036852">
    <property type="entry name" value="Peptidase_S8/S53_dom_sf"/>
</dbReference>
<evidence type="ECO:0000256" key="4">
    <source>
        <dbReference type="ARBA" id="ARBA00022825"/>
    </source>
</evidence>
<evidence type="ECO:0000256" key="6">
    <source>
        <dbReference type="SAM" id="SignalP"/>
    </source>
</evidence>
<keyword evidence="2 5" id="KW-0645">Protease</keyword>
<accession>A0A5N1IIX0</accession>
<evidence type="ECO:0000256" key="3">
    <source>
        <dbReference type="ARBA" id="ARBA00022801"/>
    </source>
</evidence>
<dbReference type="Pfam" id="PF18962">
    <property type="entry name" value="Por_Secre_tail"/>
    <property type="match status" value="1"/>
</dbReference>
<feature type="chain" id="PRO_5024973398" evidence="6">
    <location>
        <begin position="22"/>
        <end position="541"/>
    </location>
</feature>
<dbReference type="InterPro" id="IPR026444">
    <property type="entry name" value="Secre_tail"/>
</dbReference>
<dbReference type="PRINTS" id="PR00723">
    <property type="entry name" value="SUBTILISIN"/>
</dbReference>
<dbReference type="PROSITE" id="PS51892">
    <property type="entry name" value="SUBTILASE"/>
    <property type="match status" value="1"/>
</dbReference>
<dbReference type="RefSeq" id="WP_150905878.1">
    <property type="nucleotide sequence ID" value="NZ_VTWT01000013.1"/>
</dbReference>
<comment type="caution">
    <text evidence="9">The sequence shown here is derived from an EMBL/GenBank/DDBJ whole genome shotgun (WGS) entry which is preliminary data.</text>
</comment>
<evidence type="ECO:0000259" key="8">
    <source>
        <dbReference type="Pfam" id="PF18962"/>
    </source>
</evidence>
<reference evidence="9 10" key="1">
    <citation type="submission" date="2019-09" db="EMBL/GenBank/DDBJ databases">
        <title>Genome sequence of Adhaeribacter sp. M2.</title>
        <authorList>
            <person name="Srinivasan S."/>
        </authorList>
    </citation>
    <scope>NUCLEOTIDE SEQUENCE [LARGE SCALE GENOMIC DNA]</scope>
    <source>
        <strain evidence="9 10">M2</strain>
    </source>
</reference>
<dbReference type="GO" id="GO:0006508">
    <property type="term" value="P:proteolysis"/>
    <property type="evidence" value="ECO:0007669"/>
    <property type="project" value="UniProtKB-KW"/>
</dbReference>
<name>A0A5N1IIX0_9BACT</name>
<dbReference type="PIRSF" id="PIRSF037903">
    <property type="entry name" value="Subtilisin_rel_GFO_2223"/>
    <property type="match status" value="1"/>
</dbReference>
<dbReference type="Proteomes" id="UP000326570">
    <property type="component" value="Unassembled WGS sequence"/>
</dbReference>
<comment type="similarity">
    <text evidence="1 5">Belongs to the peptidase S8 family.</text>
</comment>
<dbReference type="Gene3D" id="3.40.50.200">
    <property type="entry name" value="Peptidase S8/S53 domain"/>
    <property type="match status" value="1"/>
</dbReference>
<keyword evidence="3 5" id="KW-0378">Hydrolase</keyword>
<feature type="active site" description="Charge relay system" evidence="5">
    <location>
        <position position="178"/>
    </location>
</feature>
<dbReference type="InterPro" id="IPR015500">
    <property type="entry name" value="Peptidase_S8_subtilisin-rel"/>
</dbReference>
<dbReference type="InterPro" id="IPR017317">
    <property type="entry name" value="Pept_S8_subtilisin_bacteroid-2"/>
</dbReference>
<feature type="domain" description="Peptidase S8/S53" evidence="7">
    <location>
        <begin position="169"/>
        <end position="443"/>
    </location>
</feature>
<evidence type="ECO:0000259" key="7">
    <source>
        <dbReference type="Pfam" id="PF00082"/>
    </source>
</evidence>
<dbReference type="PANTHER" id="PTHR43806:SF67">
    <property type="entry name" value="EGF-LIKE DOMAIN-CONTAINING PROTEIN"/>
    <property type="match status" value="1"/>
</dbReference>
<dbReference type="InterPro" id="IPR023828">
    <property type="entry name" value="Peptidase_S8_Ser-AS"/>
</dbReference>
<dbReference type="Pfam" id="PF00082">
    <property type="entry name" value="Peptidase_S8"/>
    <property type="match status" value="1"/>
</dbReference>